<accession>A0A7X2TEH4</accession>
<evidence type="ECO:0000313" key="2">
    <source>
        <dbReference type="Proteomes" id="UP000461880"/>
    </source>
</evidence>
<dbReference type="AlphaFoldDB" id="A0A7X2TEH4"/>
<proteinExistence type="predicted"/>
<dbReference type="Proteomes" id="UP000461880">
    <property type="component" value="Unassembled WGS sequence"/>
</dbReference>
<evidence type="ECO:0000313" key="1">
    <source>
        <dbReference type="EMBL" id="MSS57649.1"/>
    </source>
</evidence>
<reference evidence="1 2" key="1">
    <citation type="submission" date="2019-08" db="EMBL/GenBank/DDBJ databases">
        <title>In-depth cultivation of the pig gut microbiome towards novel bacterial diversity and tailored functional studies.</title>
        <authorList>
            <person name="Wylensek D."/>
            <person name="Hitch T.C.A."/>
            <person name="Clavel T."/>
        </authorList>
    </citation>
    <scope>NUCLEOTIDE SEQUENCE [LARGE SCALE GENOMIC DNA]</scope>
    <source>
        <strain evidence="1 2">Oil+RF-744-GAM-WT-6</strain>
    </source>
</reference>
<name>A0A7X2TEH4_9FIRM</name>
<gene>
    <name evidence="1" type="ORF">FYJ51_01825</name>
</gene>
<organism evidence="1 2">
    <name type="scientific">Stecheria intestinalis</name>
    <dbReference type="NCBI Taxonomy" id="2606630"/>
    <lineage>
        <taxon>Bacteria</taxon>
        <taxon>Bacillati</taxon>
        <taxon>Bacillota</taxon>
        <taxon>Erysipelotrichia</taxon>
        <taxon>Erysipelotrichales</taxon>
        <taxon>Erysipelotrichaceae</taxon>
        <taxon>Stecheria</taxon>
    </lineage>
</organism>
<protein>
    <submittedName>
        <fullName evidence="1">Uncharacterized protein</fullName>
    </submittedName>
</protein>
<comment type="caution">
    <text evidence="1">The sequence shown here is derived from an EMBL/GenBank/DDBJ whole genome shotgun (WGS) entry which is preliminary data.</text>
</comment>
<sequence length="88" mass="9695">MKGKTKTGFEWKVNAEAIDNWELVEILTEADKGSSSALIQGMKMVLGDEGYSALKEHVRGLSKDGIVHSTSMSSEFLSFLNSINEEKN</sequence>
<dbReference type="EMBL" id="VUMN01000002">
    <property type="protein sequence ID" value="MSS57649.1"/>
    <property type="molecule type" value="Genomic_DNA"/>
</dbReference>
<keyword evidence="2" id="KW-1185">Reference proteome</keyword>
<dbReference type="RefSeq" id="WP_154502550.1">
    <property type="nucleotide sequence ID" value="NZ_VUMN01000002.1"/>
</dbReference>